<dbReference type="InterPro" id="IPR032774">
    <property type="entry name" value="WG_beta_rep"/>
</dbReference>
<name>A0A3S0J8N8_9BACT</name>
<keyword evidence="3" id="KW-1185">Reference proteome</keyword>
<keyword evidence="1" id="KW-0732">Signal</keyword>
<dbReference type="PANTHER" id="PTHR37841:SF1">
    <property type="entry name" value="DUF3298 DOMAIN-CONTAINING PROTEIN"/>
    <property type="match status" value="1"/>
</dbReference>
<comment type="caution">
    <text evidence="2">The sequence shown here is derived from an EMBL/GenBank/DDBJ whole genome shotgun (WGS) entry which is preliminary data.</text>
</comment>
<dbReference type="OrthoDB" id="2485468at2"/>
<feature type="chain" id="PRO_5018622732" evidence="1">
    <location>
        <begin position="20"/>
        <end position="676"/>
    </location>
</feature>
<accession>A0A3S0J8N8</accession>
<feature type="signal peptide" evidence="1">
    <location>
        <begin position="1"/>
        <end position="19"/>
    </location>
</feature>
<dbReference type="Proteomes" id="UP000282184">
    <property type="component" value="Unassembled WGS sequence"/>
</dbReference>
<organism evidence="2 3">
    <name type="scientific">Hymenobacter gummosus</name>
    <dbReference type="NCBI Taxonomy" id="1776032"/>
    <lineage>
        <taxon>Bacteria</taxon>
        <taxon>Pseudomonadati</taxon>
        <taxon>Bacteroidota</taxon>
        <taxon>Cytophagia</taxon>
        <taxon>Cytophagales</taxon>
        <taxon>Hymenobacteraceae</taxon>
        <taxon>Hymenobacter</taxon>
    </lineage>
</organism>
<evidence type="ECO:0000313" key="2">
    <source>
        <dbReference type="EMBL" id="RTQ48167.1"/>
    </source>
</evidence>
<evidence type="ECO:0000313" key="3">
    <source>
        <dbReference type="Proteomes" id="UP000282184"/>
    </source>
</evidence>
<gene>
    <name evidence="2" type="ORF">EJV47_17195</name>
</gene>
<reference evidence="2 3" key="1">
    <citation type="submission" date="2018-12" db="EMBL/GenBank/DDBJ databases">
        <title>Hymenobacter gummosus sp. nov., isolated from a spring.</title>
        <authorList>
            <person name="Nie L."/>
        </authorList>
    </citation>
    <scope>NUCLEOTIDE SEQUENCE [LARGE SCALE GENOMIC DNA]</scope>
    <source>
        <strain evidence="2 3">KCTC 52166</strain>
    </source>
</reference>
<dbReference type="EMBL" id="RXOF01000010">
    <property type="protein sequence ID" value="RTQ48167.1"/>
    <property type="molecule type" value="Genomic_DNA"/>
</dbReference>
<proteinExistence type="predicted"/>
<dbReference type="AlphaFoldDB" id="A0A3S0J8N8"/>
<dbReference type="PANTHER" id="PTHR37841">
    <property type="entry name" value="GLR2918 PROTEIN"/>
    <property type="match status" value="1"/>
</dbReference>
<dbReference type="RefSeq" id="WP_126694408.1">
    <property type="nucleotide sequence ID" value="NZ_RXOF01000010.1"/>
</dbReference>
<protein>
    <submittedName>
        <fullName evidence="2">WG repeat-containing protein</fullName>
    </submittedName>
</protein>
<sequence>MRFLSLLSGLGLLAGGLSASQPGSAPGAAPLANPGLFPYVDQQKWGYLDVQGRPVVAPQFESAQPFAEGLGAVRVAGRYGYLNARGQLQIPATYDYATGFRQGLAQVWLDGRPLLINAQGEVQFRHPYAQLALLEEVPDRLVVRTRSGRTGLTDLRGHLLTDTVYQRIEEFHHGRALVYSLPDKTADPNAQPQPGVIDTDGRLLVPCGRYHEIAPYRSAVTLALRPDPADARRGSGDEVLLDAAGRELDLRLGPRVSTGYGAPSFWEGVLPVEVYTVNPDTVKVWSSARHYSYASLVDARGRLLITRPGYQRITPMTQGRAFAQTTEGRTWHLLDRQGRRVGTAVYNDIVRDARFREEEAPVFENGVAYVETDAGLAGIDTTGRVVVGPLPDSIDYDDVRRYGDLLVFNGRAERGSHPDQDLYGLWLPSQQLLVPLRYEALAPSPSFATDGLLALRHNGRDAYLNLQGQVVWQAPQPVALAAPQPLNLDYMNRAQYAAASAEPLARYAGYGGWGGSDNQARPLTARAAPPRRLSVQVSEAATARYAESWAGHQLRIANTTADTVLFDAQDSHLYLNVQARDARGQWQDIEYVPSSWCGNSYHTLFLAPGQYWQLTVPAFSGSFKTRLRVKLLRQNPQDQENPLVVYSNEFAGGVNPGQFWRKPGYSPAGLMDPYNE</sequence>
<evidence type="ECO:0000256" key="1">
    <source>
        <dbReference type="SAM" id="SignalP"/>
    </source>
</evidence>
<dbReference type="Pfam" id="PF14903">
    <property type="entry name" value="WG_beta_rep"/>
    <property type="match status" value="1"/>
</dbReference>